<gene>
    <name evidence="1" type="ORF">CLV91_1527</name>
</gene>
<accession>A0A495E7B5</accession>
<keyword evidence="2" id="KW-1185">Reference proteome</keyword>
<comment type="caution">
    <text evidence="1">The sequence shown here is derived from an EMBL/GenBank/DDBJ whole genome shotgun (WGS) entry which is preliminary data.</text>
</comment>
<organism evidence="1 2">
    <name type="scientific">Maribacter vaceletii</name>
    <dbReference type="NCBI Taxonomy" id="1206816"/>
    <lineage>
        <taxon>Bacteria</taxon>
        <taxon>Pseudomonadati</taxon>
        <taxon>Bacteroidota</taxon>
        <taxon>Flavobacteriia</taxon>
        <taxon>Flavobacteriales</taxon>
        <taxon>Flavobacteriaceae</taxon>
        <taxon>Maribacter</taxon>
    </lineage>
</organism>
<protein>
    <submittedName>
        <fullName evidence="1">Uncharacterized protein</fullName>
    </submittedName>
</protein>
<name>A0A495E7B5_9FLAO</name>
<dbReference type="EMBL" id="RBIQ01000008">
    <property type="protein sequence ID" value="RKR12820.1"/>
    <property type="molecule type" value="Genomic_DNA"/>
</dbReference>
<evidence type="ECO:0000313" key="2">
    <source>
        <dbReference type="Proteomes" id="UP000269412"/>
    </source>
</evidence>
<proteinExistence type="predicted"/>
<reference evidence="1 2" key="1">
    <citation type="submission" date="2018-10" db="EMBL/GenBank/DDBJ databases">
        <title>Genomic Encyclopedia of Archaeal and Bacterial Type Strains, Phase II (KMG-II): from individual species to whole genera.</title>
        <authorList>
            <person name="Goeker M."/>
        </authorList>
    </citation>
    <scope>NUCLEOTIDE SEQUENCE [LARGE SCALE GENOMIC DNA]</scope>
    <source>
        <strain evidence="1 2">DSM 25230</strain>
    </source>
</reference>
<sequence>MKIVSIIKNSYNKISKKLYTNSMKNYYKAFAFVGLSMFL</sequence>
<dbReference type="AlphaFoldDB" id="A0A495E7B5"/>
<dbReference type="Proteomes" id="UP000269412">
    <property type="component" value="Unassembled WGS sequence"/>
</dbReference>
<evidence type="ECO:0000313" key="1">
    <source>
        <dbReference type="EMBL" id="RKR12820.1"/>
    </source>
</evidence>